<evidence type="ECO:0000256" key="3">
    <source>
        <dbReference type="ARBA" id="ARBA00012438"/>
    </source>
</evidence>
<feature type="transmembrane region" description="Helical" evidence="12">
    <location>
        <begin position="7"/>
        <end position="27"/>
    </location>
</feature>
<evidence type="ECO:0000256" key="5">
    <source>
        <dbReference type="ARBA" id="ARBA00022679"/>
    </source>
</evidence>
<evidence type="ECO:0000256" key="12">
    <source>
        <dbReference type="SAM" id="Phobius"/>
    </source>
</evidence>
<reference evidence="14" key="1">
    <citation type="submission" date="2022-10" db="EMBL/GenBank/DDBJ databases">
        <title>The complete genomes of actinobacterial strains from the NBC collection.</title>
        <authorList>
            <person name="Joergensen T.S."/>
            <person name="Alvarez Arevalo M."/>
            <person name="Sterndorff E.B."/>
            <person name="Faurdal D."/>
            <person name="Vuksanovic O."/>
            <person name="Mourched A.-S."/>
            <person name="Charusanti P."/>
            <person name="Shaw S."/>
            <person name="Blin K."/>
            <person name="Weber T."/>
        </authorList>
    </citation>
    <scope>NUCLEOTIDE SEQUENCE</scope>
    <source>
        <strain evidence="14">NBC_00060</strain>
    </source>
</reference>
<comment type="subcellular location">
    <subcellularLocation>
        <location evidence="2">Cell membrane</location>
    </subcellularLocation>
</comment>
<dbReference type="CDD" id="cd00082">
    <property type="entry name" value="HisKA"/>
    <property type="match status" value="1"/>
</dbReference>
<dbReference type="InterPro" id="IPR004358">
    <property type="entry name" value="Sig_transdc_His_kin-like_C"/>
</dbReference>
<proteinExistence type="predicted"/>
<organism evidence="14">
    <name type="scientific">Streptomyces sp. NBC_00060</name>
    <dbReference type="NCBI Taxonomy" id="2975636"/>
    <lineage>
        <taxon>Bacteria</taxon>
        <taxon>Bacillati</taxon>
        <taxon>Actinomycetota</taxon>
        <taxon>Actinomycetes</taxon>
        <taxon>Kitasatosporales</taxon>
        <taxon>Streptomycetaceae</taxon>
        <taxon>Streptomyces</taxon>
    </lineage>
</organism>
<dbReference type="GO" id="GO:0005886">
    <property type="term" value="C:plasma membrane"/>
    <property type="evidence" value="ECO:0007669"/>
    <property type="project" value="UniProtKB-SubCell"/>
</dbReference>
<dbReference type="EC" id="2.7.13.3" evidence="3"/>
<name>A0AAU2GSJ6_9ACTN</name>
<evidence type="ECO:0000256" key="4">
    <source>
        <dbReference type="ARBA" id="ARBA00022553"/>
    </source>
</evidence>
<keyword evidence="5" id="KW-0808">Transferase</keyword>
<evidence type="ECO:0000256" key="8">
    <source>
        <dbReference type="ARBA" id="ARBA00022989"/>
    </source>
</evidence>
<evidence type="ECO:0000313" key="14">
    <source>
        <dbReference type="EMBL" id="WTU38817.1"/>
    </source>
</evidence>
<dbReference type="AlphaFoldDB" id="A0AAU2GSJ6"/>
<evidence type="ECO:0000256" key="11">
    <source>
        <dbReference type="SAM" id="MobiDB-lite"/>
    </source>
</evidence>
<dbReference type="SUPFAM" id="SSF55874">
    <property type="entry name" value="ATPase domain of HSP90 chaperone/DNA topoisomerase II/histidine kinase"/>
    <property type="match status" value="1"/>
</dbReference>
<dbReference type="InterPro" id="IPR003594">
    <property type="entry name" value="HATPase_dom"/>
</dbReference>
<evidence type="ECO:0000256" key="9">
    <source>
        <dbReference type="ARBA" id="ARBA00023012"/>
    </source>
</evidence>
<dbReference type="Pfam" id="PF02518">
    <property type="entry name" value="HATPase_c"/>
    <property type="match status" value="1"/>
</dbReference>
<dbReference type="InterPro" id="IPR003661">
    <property type="entry name" value="HisK_dim/P_dom"/>
</dbReference>
<feature type="domain" description="Histidine kinase" evidence="13">
    <location>
        <begin position="247"/>
        <end position="458"/>
    </location>
</feature>
<accession>A0AAU2GSJ6</accession>
<gene>
    <name evidence="14" type="ORF">OHV25_04150</name>
</gene>
<protein>
    <recommendedName>
        <fullName evidence="3">histidine kinase</fullName>
        <ecNumber evidence="3">2.7.13.3</ecNumber>
    </recommendedName>
</protein>
<sequence>MRLSTRIALAVGVAVPVLVLACGWLLLTLVARDLHRAEDSHLRTRATTIAHDARTLLRAAANDRPTAEENRQRKLFNAALDVGVRLTGPDGTFSGGPQPDASVPLPDAGKEPATVRGAGRSWRAYALPVKGAQVSGTLWVFAPDAANRAQLGVVRRRTVTAALLAAPLSALLAWAVASGATRPLRRLRRRAAGLDPRTSAVRLEHRPTRVTEVDDLAATLQTVLARYDEQAARTAQALDTARSFSAAASHELRNPLMSMGTNLDVLALPGVPEAERATVVDELRAEHTRLLGMLVALRELGRGDLVEPDAFRLLDVAETADAAVAEARRRAPDARITLDAEPAPVHCWEPGIRILLDNLVGNACAHGRDTQGRAEIAVAVRREDAHVLITVDDRGPGIPPEARQEVFRRFHRGPGSTGSGLGLTLAAQQAALHGGTVELGEGPGNMGTRCTVRLPARAPSQSGTLPLQRDWLTLTAARSQSFHKEPS</sequence>
<keyword evidence="4" id="KW-0597">Phosphoprotein</keyword>
<dbReference type="SMART" id="SM00388">
    <property type="entry name" value="HisKA"/>
    <property type="match status" value="1"/>
</dbReference>
<dbReference type="InterPro" id="IPR036097">
    <property type="entry name" value="HisK_dim/P_sf"/>
</dbReference>
<keyword evidence="7 14" id="KW-0418">Kinase</keyword>
<dbReference type="PRINTS" id="PR00344">
    <property type="entry name" value="BCTRLSENSOR"/>
</dbReference>
<dbReference type="PROSITE" id="PS51257">
    <property type="entry name" value="PROKAR_LIPOPROTEIN"/>
    <property type="match status" value="1"/>
</dbReference>
<evidence type="ECO:0000256" key="10">
    <source>
        <dbReference type="ARBA" id="ARBA00023136"/>
    </source>
</evidence>
<dbReference type="GO" id="GO:0000155">
    <property type="term" value="F:phosphorelay sensor kinase activity"/>
    <property type="evidence" value="ECO:0007669"/>
    <property type="project" value="InterPro"/>
</dbReference>
<evidence type="ECO:0000256" key="7">
    <source>
        <dbReference type="ARBA" id="ARBA00022777"/>
    </source>
</evidence>
<keyword evidence="9" id="KW-0902">Two-component regulatory system</keyword>
<evidence type="ECO:0000256" key="1">
    <source>
        <dbReference type="ARBA" id="ARBA00000085"/>
    </source>
</evidence>
<dbReference type="CDD" id="cd00075">
    <property type="entry name" value="HATPase"/>
    <property type="match status" value="1"/>
</dbReference>
<keyword evidence="8 12" id="KW-1133">Transmembrane helix</keyword>
<dbReference type="EMBL" id="CP108253">
    <property type="protein sequence ID" value="WTU38817.1"/>
    <property type="molecule type" value="Genomic_DNA"/>
</dbReference>
<keyword evidence="6 12" id="KW-0812">Transmembrane</keyword>
<keyword evidence="10 12" id="KW-0472">Membrane</keyword>
<dbReference type="PROSITE" id="PS50109">
    <property type="entry name" value="HIS_KIN"/>
    <property type="match status" value="1"/>
</dbReference>
<evidence type="ECO:0000259" key="13">
    <source>
        <dbReference type="PROSITE" id="PS50109"/>
    </source>
</evidence>
<dbReference type="PANTHER" id="PTHR45436">
    <property type="entry name" value="SENSOR HISTIDINE KINASE YKOH"/>
    <property type="match status" value="1"/>
</dbReference>
<comment type="catalytic activity">
    <reaction evidence="1">
        <text>ATP + protein L-histidine = ADP + protein N-phospho-L-histidine.</text>
        <dbReference type="EC" id="2.7.13.3"/>
    </reaction>
</comment>
<dbReference type="SUPFAM" id="SSF47384">
    <property type="entry name" value="Homodimeric domain of signal transducing histidine kinase"/>
    <property type="match status" value="1"/>
</dbReference>
<dbReference type="Gene3D" id="3.30.565.10">
    <property type="entry name" value="Histidine kinase-like ATPase, C-terminal domain"/>
    <property type="match status" value="1"/>
</dbReference>
<evidence type="ECO:0000256" key="6">
    <source>
        <dbReference type="ARBA" id="ARBA00022692"/>
    </source>
</evidence>
<evidence type="ECO:0000256" key="2">
    <source>
        <dbReference type="ARBA" id="ARBA00004236"/>
    </source>
</evidence>
<dbReference type="Pfam" id="PF00512">
    <property type="entry name" value="HisKA"/>
    <property type="match status" value="1"/>
</dbReference>
<dbReference type="Gene3D" id="1.10.287.130">
    <property type="match status" value="1"/>
</dbReference>
<dbReference type="InterPro" id="IPR036890">
    <property type="entry name" value="HATPase_C_sf"/>
</dbReference>
<feature type="region of interest" description="Disordered" evidence="11">
    <location>
        <begin position="89"/>
        <end position="110"/>
    </location>
</feature>
<dbReference type="PANTHER" id="PTHR45436:SF5">
    <property type="entry name" value="SENSOR HISTIDINE KINASE TRCS"/>
    <property type="match status" value="1"/>
</dbReference>
<dbReference type="InterPro" id="IPR050428">
    <property type="entry name" value="TCS_sensor_his_kinase"/>
</dbReference>
<dbReference type="InterPro" id="IPR005467">
    <property type="entry name" value="His_kinase_dom"/>
</dbReference>
<dbReference type="SMART" id="SM00387">
    <property type="entry name" value="HATPase_c"/>
    <property type="match status" value="1"/>
</dbReference>